<name>A0AAD7AIB6_9AGAR</name>
<gene>
    <name evidence="2" type="ORF">DFH08DRAFT_801278</name>
</gene>
<sequence length="406" mass="46120">MWRANGIGNLQVGEHQCSINFVILSTLMMFAMAWLVFSYDIACQYAIKFWECMGTGMTNGEGIEQNWAFSNGMAASTQLMGPGSRQATLKDTAKIFRMSVDNVHADHILPKRLAVAIKDGNQHQVVFEAFSKGLEEVCLEQIKEWRVWVERWESMQYITPDNSLFNMQEEGVEIECEHTLSTFIMMGLHIEESQQCLEVAIQKLDFTKHRTILLKRIHKFRELQTVYMPSVRVVLTNIQKQMYDGSGEELTKVTQLFMLSEIANPRVWERVCAMGLPTIEARLHEAEVVEALESVIYKLRNYTGQGLMAKGQGILHQINIHIHIAKLRYRYSQAALVVLRGHGDWEECLCMLSDEDIRGLNECALTSKEKAQKKHWADIGGAIIEEGIVHAAGVASEEGSHTPSWI</sequence>
<dbReference type="Pfam" id="PF18758">
    <property type="entry name" value="KDZ"/>
    <property type="match status" value="2"/>
</dbReference>
<evidence type="ECO:0000256" key="1">
    <source>
        <dbReference type="SAM" id="Phobius"/>
    </source>
</evidence>
<keyword evidence="1" id="KW-0812">Transmembrane</keyword>
<comment type="caution">
    <text evidence="2">The sequence shown here is derived from an EMBL/GenBank/DDBJ whole genome shotgun (WGS) entry which is preliminary data.</text>
</comment>
<reference evidence="2" key="1">
    <citation type="submission" date="2023-03" db="EMBL/GenBank/DDBJ databases">
        <title>Massive genome expansion in bonnet fungi (Mycena s.s.) driven by repeated elements and novel gene families across ecological guilds.</title>
        <authorList>
            <consortium name="Lawrence Berkeley National Laboratory"/>
            <person name="Harder C.B."/>
            <person name="Miyauchi S."/>
            <person name="Viragh M."/>
            <person name="Kuo A."/>
            <person name="Thoen E."/>
            <person name="Andreopoulos B."/>
            <person name="Lu D."/>
            <person name="Skrede I."/>
            <person name="Drula E."/>
            <person name="Henrissat B."/>
            <person name="Morin E."/>
            <person name="Kohler A."/>
            <person name="Barry K."/>
            <person name="LaButti K."/>
            <person name="Morin E."/>
            <person name="Salamov A."/>
            <person name="Lipzen A."/>
            <person name="Mereny Z."/>
            <person name="Hegedus B."/>
            <person name="Baldrian P."/>
            <person name="Stursova M."/>
            <person name="Weitz H."/>
            <person name="Taylor A."/>
            <person name="Grigoriev I.V."/>
            <person name="Nagy L.G."/>
            <person name="Martin F."/>
            <person name="Kauserud H."/>
        </authorList>
    </citation>
    <scope>NUCLEOTIDE SEQUENCE</scope>
    <source>
        <strain evidence="2">CBHHK002</strain>
    </source>
</reference>
<dbReference type="InterPro" id="IPR040521">
    <property type="entry name" value="KDZ"/>
</dbReference>
<proteinExistence type="predicted"/>
<protein>
    <submittedName>
        <fullName evidence="2">Uncharacterized protein</fullName>
    </submittedName>
</protein>
<dbReference type="Proteomes" id="UP001218218">
    <property type="component" value="Unassembled WGS sequence"/>
</dbReference>
<keyword evidence="3" id="KW-1185">Reference proteome</keyword>
<evidence type="ECO:0000313" key="2">
    <source>
        <dbReference type="EMBL" id="KAJ7359481.1"/>
    </source>
</evidence>
<keyword evidence="1" id="KW-1133">Transmembrane helix</keyword>
<feature type="transmembrane region" description="Helical" evidence="1">
    <location>
        <begin position="21"/>
        <end position="39"/>
    </location>
</feature>
<dbReference type="AlphaFoldDB" id="A0AAD7AIB6"/>
<dbReference type="EMBL" id="JARIHO010000006">
    <property type="protein sequence ID" value="KAJ7359481.1"/>
    <property type="molecule type" value="Genomic_DNA"/>
</dbReference>
<keyword evidence="1" id="KW-0472">Membrane</keyword>
<evidence type="ECO:0000313" key="3">
    <source>
        <dbReference type="Proteomes" id="UP001218218"/>
    </source>
</evidence>
<accession>A0AAD7AIB6</accession>
<organism evidence="2 3">
    <name type="scientific">Mycena albidolilacea</name>
    <dbReference type="NCBI Taxonomy" id="1033008"/>
    <lineage>
        <taxon>Eukaryota</taxon>
        <taxon>Fungi</taxon>
        <taxon>Dikarya</taxon>
        <taxon>Basidiomycota</taxon>
        <taxon>Agaricomycotina</taxon>
        <taxon>Agaricomycetes</taxon>
        <taxon>Agaricomycetidae</taxon>
        <taxon>Agaricales</taxon>
        <taxon>Marasmiineae</taxon>
        <taxon>Mycenaceae</taxon>
        <taxon>Mycena</taxon>
    </lineage>
</organism>